<dbReference type="RefSeq" id="WP_290274775.1">
    <property type="nucleotide sequence ID" value="NZ_JAUFQP010000016.1"/>
</dbReference>
<dbReference type="EMBL" id="JBHMFA010000006">
    <property type="protein sequence ID" value="MFB9105290.1"/>
    <property type="molecule type" value="Genomic_DNA"/>
</dbReference>
<accession>A0ABV5H1X8</accession>
<organism evidence="1 2">
    <name type="scientific">Algibacter miyuki</name>
    <dbReference type="NCBI Taxonomy" id="1306933"/>
    <lineage>
        <taxon>Bacteria</taxon>
        <taxon>Pseudomonadati</taxon>
        <taxon>Bacteroidota</taxon>
        <taxon>Flavobacteriia</taxon>
        <taxon>Flavobacteriales</taxon>
        <taxon>Flavobacteriaceae</taxon>
        <taxon>Algibacter</taxon>
    </lineage>
</organism>
<evidence type="ECO:0000313" key="2">
    <source>
        <dbReference type="Proteomes" id="UP001589590"/>
    </source>
</evidence>
<protein>
    <submittedName>
        <fullName evidence="1">Uncharacterized protein</fullName>
    </submittedName>
</protein>
<proteinExistence type="predicted"/>
<name>A0ABV5H1X8_9FLAO</name>
<dbReference type="Proteomes" id="UP001589590">
    <property type="component" value="Unassembled WGS sequence"/>
</dbReference>
<reference evidence="1 2" key="1">
    <citation type="submission" date="2024-09" db="EMBL/GenBank/DDBJ databases">
        <authorList>
            <person name="Sun Q."/>
            <person name="Mori K."/>
        </authorList>
    </citation>
    <scope>NUCLEOTIDE SEQUENCE [LARGE SCALE GENOMIC DNA]</scope>
    <source>
        <strain evidence="1 2">CECT 8300</strain>
    </source>
</reference>
<gene>
    <name evidence="1" type="ORF">ACFFU1_10285</name>
</gene>
<evidence type="ECO:0000313" key="1">
    <source>
        <dbReference type="EMBL" id="MFB9105290.1"/>
    </source>
</evidence>
<sequence length="81" mass="9096">MAKNNKLVFLEIPDKVTKILSELEGVNLNDKKGARTRIKTPTRNFNSKLELVAGEVGIDKKMSMDIVHHSLGYIYGDKIPI</sequence>
<comment type="caution">
    <text evidence="1">The sequence shown here is derived from an EMBL/GenBank/DDBJ whole genome shotgun (WGS) entry which is preliminary data.</text>
</comment>
<keyword evidence="2" id="KW-1185">Reference proteome</keyword>